<reference evidence="3 4" key="1">
    <citation type="journal article" date="2020" name="Nat. Food">
        <title>A phased Vanilla planifolia genome enables genetic improvement of flavour and production.</title>
        <authorList>
            <person name="Hasing T."/>
            <person name="Tang H."/>
            <person name="Brym M."/>
            <person name="Khazi F."/>
            <person name="Huang T."/>
            <person name="Chambers A.H."/>
        </authorList>
    </citation>
    <scope>NUCLEOTIDE SEQUENCE [LARGE SCALE GENOMIC DNA]</scope>
    <source>
        <tissue evidence="3">Leaf</tissue>
    </source>
</reference>
<dbReference type="AlphaFoldDB" id="A0A835VG70"/>
<gene>
    <name evidence="3" type="ORF">HPP92_000541</name>
</gene>
<evidence type="ECO:0000256" key="1">
    <source>
        <dbReference type="SAM" id="MobiDB-lite"/>
    </source>
</evidence>
<keyword evidence="4" id="KW-1185">Reference proteome</keyword>
<name>A0A835VG70_VANPL</name>
<feature type="region of interest" description="Disordered" evidence="1">
    <location>
        <begin position="45"/>
        <end position="90"/>
    </location>
</feature>
<keyword evidence="2" id="KW-0732">Signal</keyword>
<organism evidence="3 4">
    <name type="scientific">Vanilla planifolia</name>
    <name type="common">Vanilla</name>
    <dbReference type="NCBI Taxonomy" id="51239"/>
    <lineage>
        <taxon>Eukaryota</taxon>
        <taxon>Viridiplantae</taxon>
        <taxon>Streptophyta</taxon>
        <taxon>Embryophyta</taxon>
        <taxon>Tracheophyta</taxon>
        <taxon>Spermatophyta</taxon>
        <taxon>Magnoliopsida</taxon>
        <taxon>Liliopsida</taxon>
        <taxon>Asparagales</taxon>
        <taxon>Orchidaceae</taxon>
        <taxon>Vanilloideae</taxon>
        <taxon>Vanilleae</taxon>
        <taxon>Vanilla</taxon>
    </lineage>
</organism>
<dbReference type="OrthoDB" id="551907at2759"/>
<dbReference type="Proteomes" id="UP000636800">
    <property type="component" value="Chromosome 1"/>
</dbReference>
<evidence type="ECO:0008006" key="5">
    <source>
        <dbReference type="Google" id="ProtNLM"/>
    </source>
</evidence>
<feature type="chain" id="PRO_5032833023" description="Secreted protein" evidence="2">
    <location>
        <begin position="18"/>
        <end position="90"/>
    </location>
</feature>
<accession>A0A835VG70</accession>
<feature type="signal peptide" evidence="2">
    <location>
        <begin position="1"/>
        <end position="17"/>
    </location>
</feature>
<evidence type="ECO:0000313" key="4">
    <source>
        <dbReference type="Proteomes" id="UP000636800"/>
    </source>
</evidence>
<evidence type="ECO:0000256" key="2">
    <source>
        <dbReference type="SAM" id="SignalP"/>
    </source>
</evidence>
<sequence>MRTSLLVLCHLISLSFPMSFLRPLATCYSGRVVAPTRWVVKSLSNSTSDLIPRTPVATSSPDGSHLPHLQPPQAPPTTGSPFLGVADLKR</sequence>
<dbReference type="EMBL" id="JADCNL010000001">
    <property type="protein sequence ID" value="KAG0495850.1"/>
    <property type="molecule type" value="Genomic_DNA"/>
</dbReference>
<comment type="caution">
    <text evidence="3">The sequence shown here is derived from an EMBL/GenBank/DDBJ whole genome shotgun (WGS) entry which is preliminary data.</text>
</comment>
<proteinExistence type="predicted"/>
<protein>
    <recommendedName>
        <fullName evidence="5">Secreted protein</fullName>
    </recommendedName>
</protein>
<evidence type="ECO:0000313" key="3">
    <source>
        <dbReference type="EMBL" id="KAG0495850.1"/>
    </source>
</evidence>